<accession>A0A445F5V0</accession>
<evidence type="ECO:0000256" key="3">
    <source>
        <dbReference type="ARBA" id="ARBA00023125"/>
    </source>
</evidence>
<evidence type="ECO:0000259" key="9">
    <source>
        <dbReference type="PROSITE" id="PS51294"/>
    </source>
</evidence>
<evidence type="ECO:0000259" key="8">
    <source>
        <dbReference type="PROSITE" id="PS51293"/>
    </source>
</evidence>
<dbReference type="GO" id="GO:0003677">
    <property type="term" value="F:DNA binding"/>
    <property type="evidence" value="ECO:0007669"/>
    <property type="project" value="UniProtKB-KW"/>
</dbReference>
<organism evidence="10 11">
    <name type="scientific">Glycine soja</name>
    <name type="common">Wild soybean</name>
    <dbReference type="NCBI Taxonomy" id="3848"/>
    <lineage>
        <taxon>Eukaryota</taxon>
        <taxon>Viridiplantae</taxon>
        <taxon>Streptophyta</taxon>
        <taxon>Embryophyta</taxon>
        <taxon>Tracheophyta</taxon>
        <taxon>Spermatophyta</taxon>
        <taxon>Magnoliopsida</taxon>
        <taxon>eudicotyledons</taxon>
        <taxon>Gunneridae</taxon>
        <taxon>Pentapetalae</taxon>
        <taxon>rosids</taxon>
        <taxon>fabids</taxon>
        <taxon>Fabales</taxon>
        <taxon>Fabaceae</taxon>
        <taxon>Papilionoideae</taxon>
        <taxon>50 kb inversion clade</taxon>
        <taxon>NPAAA clade</taxon>
        <taxon>indigoferoid/millettioid clade</taxon>
        <taxon>Phaseoleae</taxon>
        <taxon>Glycine</taxon>
        <taxon>Glycine subgen. Soja</taxon>
    </lineage>
</organism>
<dbReference type="PROSITE" id="PS51294">
    <property type="entry name" value="HTH_MYB"/>
    <property type="match status" value="1"/>
</dbReference>
<dbReference type="PROSITE" id="PS50090">
    <property type="entry name" value="MYB_LIKE"/>
    <property type="match status" value="1"/>
</dbReference>
<evidence type="ECO:0000259" key="7">
    <source>
        <dbReference type="PROSITE" id="PS50090"/>
    </source>
</evidence>
<dbReference type="CDD" id="cd00167">
    <property type="entry name" value="SANT"/>
    <property type="match status" value="1"/>
</dbReference>
<evidence type="ECO:0000313" key="11">
    <source>
        <dbReference type="Proteomes" id="UP000289340"/>
    </source>
</evidence>
<dbReference type="GO" id="GO:0005634">
    <property type="term" value="C:nucleus"/>
    <property type="evidence" value="ECO:0007669"/>
    <property type="project" value="UniProtKB-SubCell"/>
</dbReference>
<dbReference type="InterPro" id="IPR006447">
    <property type="entry name" value="Myb_dom_plants"/>
</dbReference>
<feature type="domain" description="HTH myb-type" evidence="9">
    <location>
        <begin position="50"/>
        <end position="104"/>
    </location>
</feature>
<sequence>MVSKNPNPSEAFYLDPSGMSLPGILPFAAAATATADSFEDPAKKTRKPYTITKSRESWTEPEHDKFLEALQLFDRDWKKIEAFVGSKTVIQIRSHAQKYFLKVQKSGTNEHLPPPRPKRKAAHPYPQKASKTAPVLSQVSGSFQSSSALLEPGYILKHDSSAMPKTPIINTAVSSWSNNSLQKTTSVLHGQKQKVNNCCSSSRSPRAQLVGESNGQRNNSHPLRVLPDFAEVYSFIGSVFDPNVTGHVQKLKRMDPIDVETVRTC</sequence>
<feature type="region of interest" description="Disordered" evidence="6">
    <location>
        <begin position="104"/>
        <end position="137"/>
    </location>
</feature>
<dbReference type="FunFam" id="1.10.10.60:FF:000023">
    <property type="entry name" value="protein REVEILLE 6 isoform X1"/>
    <property type="match status" value="1"/>
</dbReference>
<keyword evidence="5" id="KW-0539">Nucleus</keyword>
<dbReference type="Pfam" id="PF24904">
    <property type="entry name" value="RVE6"/>
    <property type="match status" value="1"/>
</dbReference>
<dbReference type="SUPFAM" id="SSF46689">
    <property type="entry name" value="Homeodomain-like"/>
    <property type="match status" value="1"/>
</dbReference>
<evidence type="ECO:0000256" key="4">
    <source>
        <dbReference type="ARBA" id="ARBA00023163"/>
    </source>
</evidence>
<evidence type="ECO:0000256" key="6">
    <source>
        <dbReference type="SAM" id="MobiDB-lite"/>
    </source>
</evidence>
<dbReference type="Gene3D" id="1.10.10.60">
    <property type="entry name" value="Homeodomain-like"/>
    <property type="match status" value="1"/>
</dbReference>
<dbReference type="PANTHER" id="PTHR12802:SF103">
    <property type="entry name" value="PROTEIN REVEILLE 6"/>
    <property type="match status" value="1"/>
</dbReference>
<evidence type="ECO:0000256" key="5">
    <source>
        <dbReference type="ARBA" id="ARBA00023242"/>
    </source>
</evidence>
<dbReference type="InterPro" id="IPR009057">
    <property type="entry name" value="Homeodomain-like_sf"/>
</dbReference>
<dbReference type="InterPro" id="IPR017930">
    <property type="entry name" value="Myb_dom"/>
</dbReference>
<dbReference type="InterPro" id="IPR001005">
    <property type="entry name" value="SANT/Myb"/>
</dbReference>
<dbReference type="EMBL" id="QZWG01000020">
    <property type="protein sequence ID" value="RZB44215.1"/>
    <property type="molecule type" value="Genomic_DNA"/>
</dbReference>
<gene>
    <name evidence="10" type="ORF">D0Y65_054298</name>
</gene>
<dbReference type="InterPro" id="IPR017884">
    <property type="entry name" value="SANT_dom"/>
</dbReference>
<comment type="caution">
    <text evidence="10">The sequence shown here is derived from an EMBL/GenBank/DDBJ whole genome shotgun (WGS) entry which is preliminary data.</text>
</comment>
<name>A0A445F5V0_GLYSO</name>
<dbReference type="AlphaFoldDB" id="A0A445F5V0"/>
<protein>
    <submittedName>
        <fullName evidence="10">Protein REVEILLE 6 isoform C</fullName>
    </submittedName>
</protein>
<dbReference type="SMART" id="SM00717">
    <property type="entry name" value="SANT"/>
    <property type="match status" value="1"/>
</dbReference>
<dbReference type="PANTHER" id="PTHR12802">
    <property type="entry name" value="SWI/SNF COMPLEX-RELATED"/>
    <property type="match status" value="1"/>
</dbReference>
<feature type="region of interest" description="Disordered" evidence="6">
    <location>
        <begin position="196"/>
        <end position="219"/>
    </location>
</feature>
<keyword evidence="2" id="KW-0805">Transcription regulation</keyword>
<feature type="domain" description="Myb-like" evidence="7">
    <location>
        <begin position="50"/>
        <end position="100"/>
    </location>
</feature>
<keyword evidence="11" id="KW-1185">Reference proteome</keyword>
<reference evidence="10 11" key="1">
    <citation type="submission" date="2018-09" db="EMBL/GenBank/DDBJ databases">
        <title>A high-quality reference genome of wild soybean provides a powerful tool to mine soybean genomes.</title>
        <authorList>
            <person name="Xie M."/>
            <person name="Chung C.Y.L."/>
            <person name="Li M.-W."/>
            <person name="Wong F.-L."/>
            <person name="Chan T.-F."/>
            <person name="Lam H.-M."/>
        </authorList>
    </citation>
    <scope>NUCLEOTIDE SEQUENCE [LARGE SCALE GENOMIC DNA]</scope>
    <source>
        <strain evidence="11">cv. W05</strain>
        <tissue evidence="10">Hypocotyl of etiolated seedlings</tissue>
    </source>
</reference>
<proteinExistence type="predicted"/>
<feature type="domain" description="SANT" evidence="8">
    <location>
        <begin position="53"/>
        <end position="104"/>
    </location>
</feature>
<dbReference type="Pfam" id="PF00249">
    <property type="entry name" value="Myb_DNA-binding"/>
    <property type="match status" value="1"/>
</dbReference>
<keyword evidence="3" id="KW-0238">DNA-binding</keyword>
<evidence type="ECO:0000256" key="2">
    <source>
        <dbReference type="ARBA" id="ARBA00023015"/>
    </source>
</evidence>
<evidence type="ECO:0000313" key="10">
    <source>
        <dbReference type="EMBL" id="RZB44215.1"/>
    </source>
</evidence>
<keyword evidence="4" id="KW-0804">Transcription</keyword>
<evidence type="ECO:0000256" key="1">
    <source>
        <dbReference type="ARBA" id="ARBA00004123"/>
    </source>
</evidence>
<comment type="subcellular location">
    <subcellularLocation>
        <location evidence="1">Nucleus</location>
    </subcellularLocation>
</comment>
<dbReference type="Proteomes" id="UP000289340">
    <property type="component" value="Chromosome 20"/>
</dbReference>
<dbReference type="GO" id="GO:0010468">
    <property type="term" value="P:regulation of gene expression"/>
    <property type="evidence" value="ECO:0007669"/>
    <property type="project" value="UniProtKB-ARBA"/>
</dbReference>
<dbReference type="PROSITE" id="PS51293">
    <property type="entry name" value="SANT"/>
    <property type="match status" value="1"/>
</dbReference>
<dbReference type="NCBIfam" id="TIGR01557">
    <property type="entry name" value="myb_SHAQKYF"/>
    <property type="match status" value="1"/>
</dbReference>